<dbReference type="EMBL" id="JANPWB010000011">
    <property type="protein sequence ID" value="KAJ1130244.1"/>
    <property type="molecule type" value="Genomic_DNA"/>
</dbReference>
<reference evidence="1" key="1">
    <citation type="journal article" date="2022" name="bioRxiv">
        <title>Sequencing and chromosome-scale assembly of the giantPleurodeles waltlgenome.</title>
        <authorList>
            <person name="Brown T."/>
            <person name="Elewa A."/>
            <person name="Iarovenko S."/>
            <person name="Subramanian E."/>
            <person name="Araus A.J."/>
            <person name="Petzold A."/>
            <person name="Susuki M."/>
            <person name="Suzuki K.-i.T."/>
            <person name="Hayashi T."/>
            <person name="Toyoda A."/>
            <person name="Oliveira C."/>
            <person name="Osipova E."/>
            <person name="Leigh N.D."/>
            <person name="Simon A."/>
            <person name="Yun M.H."/>
        </authorList>
    </citation>
    <scope>NUCLEOTIDE SEQUENCE</scope>
    <source>
        <strain evidence="1">20211129_DDA</strain>
        <tissue evidence="1">Liver</tissue>
    </source>
</reference>
<sequence>MNDNRLSTSAGPVNSTQNQWTTNAAQANNVITSAPIQNGASVSTAPEKQVQLQPPPVQRLYPDVPVLETTTNLMVPPDPVYRRSKLVQIEPTPHLLPQPQQQMVPNYTSVTGPQAVTAPVMGVSAPPGLGNGQTQAAISLPITVGPPVPLYAQAKPSVCDQGVMTQEVIRGGFTGSSHGRIPGEQTVERSRSLLDFSPIGVPLETMRQAGLGLLTPQVMSTNTSQTPMMQAGNILLQGLTAQQLNEWLDKLNTPQTTPATAERSEGEEYLNFVRLGWKQLS</sequence>
<name>A0AAV7PQU7_PLEWA</name>
<evidence type="ECO:0000313" key="1">
    <source>
        <dbReference type="EMBL" id="KAJ1130244.1"/>
    </source>
</evidence>
<organism evidence="1 2">
    <name type="scientific">Pleurodeles waltl</name>
    <name type="common">Iberian ribbed newt</name>
    <dbReference type="NCBI Taxonomy" id="8319"/>
    <lineage>
        <taxon>Eukaryota</taxon>
        <taxon>Metazoa</taxon>
        <taxon>Chordata</taxon>
        <taxon>Craniata</taxon>
        <taxon>Vertebrata</taxon>
        <taxon>Euteleostomi</taxon>
        <taxon>Amphibia</taxon>
        <taxon>Batrachia</taxon>
        <taxon>Caudata</taxon>
        <taxon>Salamandroidea</taxon>
        <taxon>Salamandridae</taxon>
        <taxon>Pleurodelinae</taxon>
        <taxon>Pleurodeles</taxon>
    </lineage>
</organism>
<comment type="caution">
    <text evidence="1">The sequence shown here is derived from an EMBL/GenBank/DDBJ whole genome shotgun (WGS) entry which is preliminary data.</text>
</comment>
<dbReference type="AlphaFoldDB" id="A0AAV7PQU7"/>
<evidence type="ECO:0000313" key="2">
    <source>
        <dbReference type="Proteomes" id="UP001066276"/>
    </source>
</evidence>
<dbReference type="Proteomes" id="UP001066276">
    <property type="component" value="Chromosome 7"/>
</dbReference>
<keyword evidence="2" id="KW-1185">Reference proteome</keyword>
<gene>
    <name evidence="1" type="ORF">NDU88_008599</name>
</gene>
<proteinExistence type="predicted"/>
<accession>A0AAV7PQU7</accession>
<protein>
    <submittedName>
        <fullName evidence="1">Uncharacterized protein</fullName>
    </submittedName>
</protein>